<accession>A0A2T4J8W0</accession>
<evidence type="ECO:0000313" key="3">
    <source>
        <dbReference type="EMBL" id="PTE14345.1"/>
    </source>
</evidence>
<keyword evidence="4" id="KW-1185">Reference proteome</keyword>
<evidence type="ECO:0000256" key="1">
    <source>
        <dbReference type="SAM" id="MobiDB-lite"/>
    </source>
</evidence>
<dbReference type="InterPro" id="IPR006158">
    <property type="entry name" value="Cobalamin-bd"/>
</dbReference>
<dbReference type="AlphaFoldDB" id="A0A2T4J8W0"/>
<dbReference type="PROSITE" id="PS51332">
    <property type="entry name" value="B12_BINDING"/>
    <property type="match status" value="1"/>
</dbReference>
<feature type="domain" description="B12-binding" evidence="2">
    <location>
        <begin position="154"/>
        <end position="284"/>
    </location>
</feature>
<comment type="caution">
    <text evidence="3">The sequence shown here is derived from an EMBL/GenBank/DDBJ whole genome shotgun (WGS) entry which is preliminary data.</text>
</comment>
<dbReference type="Gene3D" id="3.40.50.280">
    <property type="entry name" value="Cobalamin-binding domain"/>
    <property type="match status" value="1"/>
</dbReference>
<evidence type="ECO:0000259" key="2">
    <source>
        <dbReference type="PROSITE" id="PS51332"/>
    </source>
</evidence>
<dbReference type="GO" id="GO:0046872">
    <property type="term" value="F:metal ion binding"/>
    <property type="evidence" value="ECO:0007669"/>
    <property type="project" value="InterPro"/>
</dbReference>
<dbReference type="EMBL" id="PZKE01000008">
    <property type="protein sequence ID" value="PTE14345.1"/>
    <property type="molecule type" value="Genomic_DNA"/>
</dbReference>
<feature type="region of interest" description="Disordered" evidence="1">
    <location>
        <begin position="1"/>
        <end position="33"/>
    </location>
</feature>
<dbReference type="Pfam" id="PF02310">
    <property type="entry name" value="B12-binding"/>
    <property type="match status" value="1"/>
</dbReference>
<dbReference type="InterPro" id="IPR036724">
    <property type="entry name" value="Cobalamin-bd_sf"/>
</dbReference>
<name>A0A2T4J8W0_FUSBL</name>
<organism evidence="3 4">
    <name type="scientific">Fuscovulum blasticum DSM 2131</name>
    <dbReference type="NCBI Taxonomy" id="1188250"/>
    <lineage>
        <taxon>Bacteria</taxon>
        <taxon>Pseudomonadati</taxon>
        <taxon>Pseudomonadota</taxon>
        <taxon>Alphaproteobacteria</taxon>
        <taxon>Rhodobacterales</taxon>
        <taxon>Paracoccaceae</taxon>
        <taxon>Pseudogemmobacter</taxon>
    </lineage>
</organism>
<dbReference type="GO" id="GO:0031419">
    <property type="term" value="F:cobalamin binding"/>
    <property type="evidence" value="ECO:0007669"/>
    <property type="project" value="InterPro"/>
</dbReference>
<dbReference type="Proteomes" id="UP000241362">
    <property type="component" value="Unassembled WGS sequence"/>
</dbReference>
<sequence length="285" mass="30240">MPLQGKRSAVAEVTSCTTSSGGDGTARQTPFFGGDERTTAAIAAEVIHRVAEQARESRSARARVSPAEIEDLAQALLLPDEGVAAGLVRDSRLRGLSPDDLYHGLVAGAVKVIGSAWANDEIVLTDVVRASTRVWGIMRDLREAFVRVTDQVPGQSAVFALCPDECHTIGMTMTADDLRRRGWNIELLVGYDRASLVERLEAMAPATVALAGTMTDLALPLARTVVALRAQLPSVWVMIGGDITRTVPDLLAATGADAVANSADEAEVLMLARMADLAARRANLI</sequence>
<protein>
    <recommendedName>
        <fullName evidence="2">B12-binding domain-containing protein</fullName>
    </recommendedName>
</protein>
<evidence type="ECO:0000313" key="4">
    <source>
        <dbReference type="Proteomes" id="UP000241362"/>
    </source>
</evidence>
<proteinExistence type="predicted"/>
<dbReference type="SUPFAM" id="SSF52242">
    <property type="entry name" value="Cobalamin (vitamin B12)-binding domain"/>
    <property type="match status" value="1"/>
</dbReference>
<reference evidence="3 4" key="1">
    <citation type="submission" date="2018-03" db="EMBL/GenBank/DDBJ databases">
        <title>Rhodobacter blasticus.</title>
        <authorList>
            <person name="Meyer T.E."/>
            <person name="Miller S."/>
            <person name="Lodha T."/>
            <person name="Gandham S."/>
            <person name="Chintalapati S."/>
            <person name="Chintalapati V.R."/>
        </authorList>
    </citation>
    <scope>NUCLEOTIDE SEQUENCE [LARGE SCALE GENOMIC DNA]</scope>
    <source>
        <strain evidence="3 4">DSM 2131</strain>
    </source>
</reference>
<gene>
    <name evidence="3" type="ORF">C5F44_10130</name>
</gene>